<sequence>ASGIPSSYKRDYSIVSTFGQLNYDYDDRYLLGLTFRYDGTSKLRDNKFGFFPGASIGWNAHNEEFFKEG</sequence>
<dbReference type="SUPFAM" id="SSF56935">
    <property type="entry name" value="Porins"/>
    <property type="match status" value="1"/>
</dbReference>
<reference evidence="1 2" key="1">
    <citation type="submission" date="2011-03" db="EMBL/GenBank/DDBJ databases">
        <authorList>
            <person name="Weinstock G."/>
            <person name="Sodergren E."/>
            <person name="Clifton S."/>
            <person name="Fulton L."/>
            <person name="Fulton B."/>
            <person name="Courtney L."/>
            <person name="Fronick C."/>
            <person name="Harrison M."/>
            <person name="Strong C."/>
            <person name="Farmer C."/>
            <person name="Delahaunty K."/>
            <person name="Markovic C."/>
            <person name="Hall O."/>
            <person name="Minx P."/>
            <person name="Tomlinson C."/>
            <person name="Mitreva M."/>
            <person name="Hou S."/>
            <person name="Chen J."/>
            <person name="Wollam A."/>
            <person name="Pepin K.H."/>
            <person name="Johnson M."/>
            <person name="Bhonagiri V."/>
            <person name="Zhang X."/>
            <person name="Suruliraj S."/>
            <person name="Warren W."/>
            <person name="Chinwalla A."/>
            <person name="Mardis E.R."/>
            <person name="Wilson R.K."/>
        </authorList>
    </citation>
    <scope>NUCLEOTIDE SEQUENCE [LARGE SCALE GENOMIC DNA]</scope>
    <source>
        <strain evidence="1 2">YIT 11840</strain>
    </source>
</reference>
<dbReference type="AlphaFoldDB" id="G5SX67"/>
<name>G5SX67_9BACT</name>
<dbReference type="EMBL" id="AFFY01000148">
    <property type="protein sequence ID" value="EHG98167.1"/>
    <property type="molecule type" value="Genomic_DNA"/>
</dbReference>
<dbReference type="HOGENOM" id="CLU_2983726_0_0_10"/>
<evidence type="ECO:0000313" key="2">
    <source>
        <dbReference type="Proteomes" id="UP000003598"/>
    </source>
</evidence>
<feature type="non-terminal residue" evidence="1">
    <location>
        <position position="1"/>
    </location>
</feature>
<dbReference type="Proteomes" id="UP000003598">
    <property type="component" value="Unassembled WGS sequence"/>
</dbReference>
<comment type="caution">
    <text evidence="1">The sequence shown here is derived from an EMBL/GenBank/DDBJ whole genome shotgun (WGS) entry which is preliminary data.</text>
</comment>
<keyword evidence="2" id="KW-1185">Reference proteome</keyword>
<gene>
    <name evidence="1" type="ORF">HMPREF9441_03996</name>
</gene>
<proteinExistence type="predicted"/>
<organism evidence="1 2">
    <name type="scientific">Paraprevotella clara YIT 11840</name>
    <dbReference type="NCBI Taxonomy" id="762968"/>
    <lineage>
        <taxon>Bacteria</taxon>
        <taxon>Pseudomonadati</taxon>
        <taxon>Bacteroidota</taxon>
        <taxon>Bacteroidia</taxon>
        <taxon>Bacteroidales</taxon>
        <taxon>Prevotellaceae</taxon>
        <taxon>Paraprevotella</taxon>
    </lineage>
</organism>
<evidence type="ECO:0000313" key="1">
    <source>
        <dbReference type="EMBL" id="EHG98167.1"/>
    </source>
</evidence>
<protein>
    <submittedName>
        <fullName evidence="1">Uncharacterized protein</fullName>
    </submittedName>
</protein>
<accession>G5SX67</accession>
<dbReference type="STRING" id="762968.HMPREF9441_03996"/>
<dbReference type="eggNOG" id="COG4771">
    <property type="taxonomic scope" value="Bacteria"/>
</dbReference>
<feature type="non-terminal residue" evidence="1">
    <location>
        <position position="69"/>
    </location>
</feature>